<evidence type="ECO:0000313" key="2">
    <source>
        <dbReference type="Proteomes" id="UP000814140"/>
    </source>
</evidence>
<protein>
    <submittedName>
        <fullName evidence="1">Uncharacterized protein</fullName>
    </submittedName>
</protein>
<comment type="caution">
    <text evidence="1">The sequence shown here is derived from an EMBL/GenBank/DDBJ whole genome shotgun (WGS) entry which is preliminary data.</text>
</comment>
<accession>A0ACB8THP8</accession>
<dbReference type="Proteomes" id="UP000814140">
    <property type="component" value="Unassembled WGS sequence"/>
</dbReference>
<gene>
    <name evidence="1" type="ORF">BV25DRAFT_888186</name>
</gene>
<sequence length="422" mass="46333">MTITPAPAHPGIEFIFLGTGTSSSLPNVSCLTAGPEEKPCRTCLATLTPDGKKNVRRNTSAVMRIDGKDGRKRTIVIDVGKNFQAAAVEWFPKYDLRRIDAVFITHAHADAMNGLDDLRGWTLRGAIQKNIDVYVSQATFVEVERSFPYMVNKEFRSGGGDVPEFIWHIFEDKVPVEIEGSGIIFTPFKVHHGRTWAAAPPPGFAHSTPMQSGATTPSTPFLSFIPPNGLLTPSSPAMKLTQLTPLSSKSSPSPPSSRRSSEDSEPKVNPYICYGFEIQDSIVYLSDVSLIPDDSWELLERPALDGGRRKPYAVAIVDCLRPIAHISHYGIKEAVNCSRRLNAQRSYLIGFGHEISHEEYTTIGEVVGGKDVSEFGKLSAGEEKCIERLDEGHPIWLRPSHDGLRFTISPEGVVEDNSYGPA</sequence>
<organism evidence="1 2">
    <name type="scientific">Artomyces pyxidatus</name>
    <dbReference type="NCBI Taxonomy" id="48021"/>
    <lineage>
        <taxon>Eukaryota</taxon>
        <taxon>Fungi</taxon>
        <taxon>Dikarya</taxon>
        <taxon>Basidiomycota</taxon>
        <taxon>Agaricomycotina</taxon>
        <taxon>Agaricomycetes</taxon>
        <taxon>Russulales</taxon>
        <taxon>Auriscalpiaceae</taxon>
        <taxon>Artomyces</taxon>
    </lineage>
</organism>
<evidence type="ECO:0000313" key="1">
    <source>
        <dbReference type="EMBL" id="KAI0067920.1"/>
    </source>
</evidence>
<reference evidence="1" key="1">
    <citation type="submission" date="2021-03" db="EMBL/GenBank/DDBJ databases">
        <authorList>
            <consortium name="DOE Joint Genome Institute"/>
            <person name="Ahrendt S."/>
            <person name="Looney B.P."/>
            <person name="Miyauchi S."/>
            <person name="Morin E."/>
            <person name="Drula E."/>
            <person name="Courty P.E."/>
            <person name="Chicoki N."/>
            <person name="Fauchery L."/>
            <person name="Kohler A."/>
            <person name="Kuo A."/>
            <person name="Labutti K."/>
            <person name="Pangilinan J."/>
            <person name="Lipzen A."/>
            <person name="Riley R."/>
            <person name="Andreopoulos W."/>
            <person name="He G."/>
            <person name="Johnson J."/>
            <person name="Barry K.W."/>
            <person name="Grigoriev I.V."/>
            <person name="Nagy L."/>
            <person name="Hibbett D."/>
            <person name="Henrissat B."/>
            <person name="Matheny P.B."/>
            <person name="Labbe J."/>
            <person name="Martin F."/>
        </authorList>
    </citation>
    <scope>NUCLEOTIDE SEQUENCE</scope>
    <source>
        <strain evidence="1">HHB10654</strain>
    </source>
</reference>
<keyword evidence="2" id="KW-1185">Reference proteome</keyword>
<dbReference type="EMBL" id="MU277189">
    <property type="protein sequence ID" value="KAI0067920.1"/>
    <property type="molecule type" value="Genomic_DNA"/>
</dbReference>
<proteinExistence type="predicted"/>
<name>A0ACB8THP8_9AGAM</name>
<reference evidence="1" key="2">
    <citation type="journal article" date="2022" name="New Phytol.">
        <title>Evolutionary transition to the ectomycorrhizal habit in the genomes of a hyperdiverse lineage of mushroom-forming fungi.</title>
        <authorList>
            <person name="Looney B."/>
            <person name="Miyauchi S."/>
            <person name="Morin E."/>
            <person name="Drula E."/>
            <person name="Courty P.E."/>
            <person name="Kohler A."/>
            <person name="Kuo A."/>
            <person name="LaButti K."/>
            <person name="Pangilinan J."/>
            <person name="Lipzen A."/>
            <person name="Riley R."/>
            <person name="Andreopoulos W."/>
            <person name="He G."/>
            <person name="Johnson J."/>
            <person name="Nolan M."/>
            <person name="Tritt A."/>
            <person name="Barry K.W."/>
            <person name="Grigoriev I.V."/>
            <person name="Nagy L.G."/>
            <person name="Hibbett D."/>
            <person name="Henrissat B."/>
            <person name="Matheny P.B."/>
            <person name="Labbe J."/>
            <person name="Martin F.M."/>
        </authorList>
    </citation>
    <scope>NUCLEOTIDE SEQUENCE</scope>
    <source>
        <strain evidence="1">HHB10654</strain>
    </source>
</reference>